<keyword evidence="4 8" id="KW-0812">Transmembrane</keyword>
<feature type="domain" description="TonB-dependent receptor-like beta-barrel" evidence="11">
    <location>
        <begin position="275"/>
        <end position="681"/>
    </location>
</feature>
<protein>
    <submittedName>
        <fullName evidence="13">TonB-dependent receptor family protein</fullName>
    </submittedName>
</protein>
<dbReference type="Gene3D" id="2.170.130.10">
    <property type="entry name" value="TonB-dependent receptor, plug domain"/>
    <property type="match status" value="1"/>
</dbReference>
<evidence type="ECO:0000256" key="4">
    <source>
        <dbReference type="ARBA" id="ARBA00022692"/>
    </source>
</evidence>
<evidence type="ECO:0000256" key="10">
    <source>
        <dbReference type="SAM" id="SignalP"/>
    </source>
</evidence>
<keyword evidence="7 8" id="KW-0998">Cell outer membrane</keyword>
<keyword evidence="2 8" id="KW-0813">Transport</keyword>
<sequence length="719" mass="76940">MTSLSPAPAAAPALSTLPFAIALALVSCSAAALAASPAEVQAPAASPTTLDAVVVEATRLRTVPAFDTPASTATIDLEGERSTAEGDVSEALRGVPGLLARDRQNLAQDTQLSIRGFGARATFGVRGLRLYADGIPASMPDGQGQLSHFSLAGAERIEVLRGPFSALHGNSSGGVVSIHSADGQAGDPWRLRATVGSDGTWTGAARLLGGNDVVGYNLSLSRLDTDGWRDHSAARRDVANLKLGFDLGERRRLDLVLNHVDIPEARDPLGLTAQQMREDPRQAVANAYVYDTRKSVRQSQAGAVFEQGFGQAQALRLSAWGGDREVTQVLPIPPAPQRNPLHSGGVIDLDNRYAGYDARWSWSGALAGRPLELAAGLSGERQRQHRRGFENFVGESLGVRGTLRREERNEVESDDLYAQAWWRFAPHWSLLLGARRSEAAFTSRDHYVTAGNPDDSGRVDYAETSPVAGITFAPSEHLRIYASAGRGFETPTFNELSYRADGGAGLAFGLRPAVSDNLELGMKWRTPAGGLLEAALFRADTDDEIAVASNVAGRSSYRNAGSARRQGVELSWWQPLGEAWDLQLAATQLEAEFRSGAADTGAIAAGRRIPGVPERHAFARLQWNDGGAWSAALEAEAMGEVMVNDAGTGSAAGYGLLHVEASRRWATASGPLRVFARIDNVLDRDHVGSVIVNEGNGRFYEPGAGRSWLLGLEWRFDRR</sequence>
<organism evidence="13 14">
    <name type="scientific">Luteimonas padinae</name>
    <dbReference type="NCBI Taxonomy" id="1714359"/>
    <lineage>
        <taxon>Bacteria</taxon>
        <taxon>Pseudomonadati</taxon>
        <taxon>Pseudomonadota</taxon>
        <taxon>Gammaproteobacteria</taxon>
        <taxon>Lysobacterales</taxon>
        <taxon>Lysobacteraceae</taxon>
        <taxon>Luteimonas</taxon>
    </lineage>
</organism>
<dbReference type="Pfam" id="PF07715">
    <property type="entry name" value="Plug"/>
    <property type="match status" value="1"/>
</dbReference>
<dbReference type="SUPFAM" id="SSF56935">
    <property type="entry name" value="Porins"/>
    <property type="match status" value="1"/>
</dbReference>
<keyword evidence="3 8" id="KW-1134">Transmembrane beta strand</keyword>
<evidence type="ECO:0000256" key="7">
    <source>
        <dbReference type="ARBA" id="ARBA00023237"/>
    </source>
</evidence>
<dbReference type="Pfam" id="PF00593">
    <property type="entry name" value="TonB_dep_Rec_b-barrel"/>
    <property type="match status" value="1"/>
</dbReference>
<comment type="caution">
    <text evidence="13">The sequence shown here is derived from an EMBL/GenBank/DDBJ whole genome shotgun (WGS) entry which is preliminary data.</text>
</comment>
<dbReference type="InterPro" id="IPR000531">
    <property type="entry name" value="Beta-barrel_TonB"/>
</dbReference>
<gene>
    <name evidence="13" type="ORF">ACFFFU_03355</name>
</gene>
<dbReference type="PANTHER" id="PTHR30069">
    <property type="entry name" value="TONB-DEPENDENT OUTER MEMBRANE RECEPTOR"/>
    <property type="match status" value="1"/>
</dbReference>
<evidence type="ECO:0000256" key="5">
    <source>
        <dbReference type="ARBA" id="ARBA00023077"/>
    </source>
</evidence>
<accession>A0ABV6STN5</accession>
<keyword evidence="6 8" id="KW-0472">Membrane</keyword>
<dbReference type="CDD" id="cd01347">
    <property type="entry name" value="ligand_gated_channel"/>
    <property type="match status" value="1"/>
</dbReference>
<dbReference type="InterPro" id="IPR037066">
    <property type="entry name" value="Plug_dom_sf"/>
</dbReference>
<dbReference type="InterPro" id="IPR039426">
    <property type="entry name" value="TonB-dep_rcpt-like"/>
</dbReference>
<dbReference type="InterPro" id="IPR036942">
    <property type="entry name" value="Beta-barrel_TonB_sf"/>
</dbReference>
<keyword evidence="14" id="KW-1185">Reference proteome</keyword>
<dbReference type="RefSeq" id="WP_189499176.1">
    <property type="nucleotide sequence ID" value="NZ_BMZT01000013.1"/>
</dbReference>
<keyword evidence="10" id="KW-0732">Signal</keyword>
<evidence type="ECO:0000259" key="12">
    <source>
        <dbReference type="Pfam" id="PF07715"/>
    </source>
</evidence>
<dbReference type="PROSITE" id="PS52016">
    <property type="entry name" value="TONB_DEPENDENT_REC_3"/>
    <property type="match status" value="1"/>
</dbReference>
<comment type="similarity">
    <text evidence="8 9">Belongs to the TonB-dependent receptor family.</text>
</comment>
<feature type="domain" description="TonB-dependent receptor plug" evidence="12">
    <location>
        <begin position="66"/>
        <end position="175"/>
    </location>
</feature>
<evidence type="ECO:0000256" key="6">
    <source>
        <dbReference type="ARBA" id="ARBA00023136"/>
    </source>
</evidence>
<dbReference type="InterPro" id="IPR012910">
    <property type="entry name" value="Plug_dom"/>
</dbReference>
<evidence type="ECO:0000256" key="1">
    <source>
        <dbReference type="ARBA" id="ARBA00004571"/>
    </source>
</evidence>
<comment type="subcellular location">
    <subcellularLocation>
        <location evidence="1 8">Cell outer membrane</location>
        <topology evidence="1 8">Multi-pass membrane protein</topology>
    </subcellularLocation>
</comment>
<dbReference type="PANTHER" id="PTHR30069:SF28">
    <property type="entry name" value="TONB-DEPENDENT RECEPTOR YNCD-RELATED"/>
    <property type="match status" value="1"/>
</dbReference>
<feature type="signal peptide" evidence="10">
    <location>
        <begin position="1"/>
        <end position="34"/>
    </location>
</feature>
<reference evidence="13 14" key="1">
    <citation type="submission" date="2024-09" db="EMBL/GenBank/DDBJ databases">
        <authorList>
            <person name="Sun Q."/>
            <person name="Mori K."/>
        </authorList>
    </citation>
    <scope>NUCLEOTIDE SEQUENCE [LARGE SCALE GENOMIC DNA]</scope>
    <source>
        <strain evidence="13 14">KCTC 52403</strain>
    </source>
</reference>
<dbReference type="Proteomes" id="UP001589898">
    <property type="component" value="Unassembled WGS sequence"/>
</dbReference>
<evidence type="ECO:0000259" key="11">
    <source>
        <dbReference type="Pfam" id="PF00593"/>
    </source>
</evidence>
<keyword evidence="5 9" id="KW-0798">TonB box</keyword>
<evidence type="ECO:0000256" key="3">
    <source>
        <dbReference type="ARBA" id="ARBA00022452"/>
    </source>
</evidence>
<dbReference type="EMBL" id="JBHLTF010000007">
    <property type="protein sequence ID" value="MFC0716803.1"/>
    <property type="molecule type" value="Genomic_DNA"/>
</dbReference>
<evidence type="ECO:0000313" key="13">
    <source>
        <dbReference type="EMBL" id="MFC0716803.1"/>
    </source>
</evidence>
<dbReference type="Gene3D" id="2.40.170.20">
    <property type="entry name" value="TonB-dependent receptor, beta-barrel domain"/>
    <property type="match status" value="1"/>
</dbReference>
<evidence type="ECO:0000256" key="9">
    <source>
        <dbReference type="RuleBase" id="RU003357"/>
    </source>
</evidence>
<name>A0ABV6STN5_9GAMM</name>
<evidence type="ECO:0000313" key="14">
    <source>
        <dbReference type="Proteomes" id="UP001589898"/>
    </source>
</evidence>
<keyword evidence="13" id="KW-0675">Receptor</keyword>
<evidence type="ECO:0000256" key="8">
    <source>
        <dbReference type="PROSITE-ProRule" id="PRU01360"/>
    </source>
</evidence>
<feature type="chain" id="PRO_5046398099" evidence="10">
    <location>
        <begin position="35"/>
        <end position="719"/>
    </location>
</feature>
<evidence type="ECO:0000256" key="2">
    <source>
        <dbReference type="ARBA" id="ARBA00022448"/>
    </source>
</evidence>
<proteinExistence type="inferred from homology"/>